<dbReference type="SMART" id="SM00448">
    <property type="entry name" value="REC"/>
    <property type="match status" value="1"/>
</dbReference>
<keyword evidence="5 15" id="KW-0597">Phosphoprotein</keyword>
<dbReference type="PROSITE" id="PS50109">
    <property type="entry name" value="HIS_KIN"/>
    <property type="match status" value="1"/>
</dbReference>
<dbReference type="AlphaFoldDB" id="A0A2T3MWN0"/>
<dbReference type="Gene3D" id="1.10.287.130">
    <property type="match status" value="1"/>
</dbReference>
<evidence type="ECO:0000256" key="9">
    <source>
        <dbReference type="ARBA" id="ARBA00022777"/>
    </source>
</evidence>
<sequence>MRLFPHKIKPILLASMLSVGIIPAFIYSWISSEKWSTVAVEQISQGIHNRTEIAAQNIDDIFANRLISLKTLANSPVFELDPSFTLGASSNDKSFISHYLAELSAVDQAFNAIHLVEKQGDQFKITESSHSGQPVELANELKKFGLNDFADILGKIDSTPDKTYITVPQNVTSVPCLLFITKVSNNHSSQSRPEKERFLLVEYRLSEINERLNYLGDQISEADYVFLINRQGDALLSGKYQGRALQAYDEFKQNYDQGAFQVGNERGGVARYTNRYGDELITTISKLNTLDNNHQRLWSLVTITPQHTATKVIDYLHSYFMLVLLFTACIVIILSITLTKRITVPLTKLSRFAAQFKLGNYSRDETFTGPHEFQVLHAALNQGADKISSDTQRLNLALHKAEDADRAKSAFLANLSHEIRTPMNGMLGLSQLLLKTELSTEQEHHLRTLLDSGKHMMSLLNDILDFSKIEQGQLKLDRTHFCFTDLIGTIESTYYSLAKEKGIDFYIDCQFEPSTWFYADKARIRQILFNLTSNAIKFTDKGEVRVTLKQQAGHQPNEIVLTIITQDTGIGIAQDRIPMIFDPFVQAEVSTSRRFGGTGLGLSIVKQLTELMGGDIQLKSQPGEGSTFVVTLTVNSGHYEQEEQSEIEFDQSAFIDLKVLIVEDNHLNVLIIDSFLKQHGFQTQVVENGEEALRILDDEYFDIILMDNHMPVMDGIEATQRIRALASPLHQIPIFACTADVFEETQKTMINAGADCVITKPLDERKLLDALQRFKGKITSTATVRRALSEPLPEMDTCITTSGWESLPPESLSSISMDFDDSKIEQAETSPLTSAIQLQPDQFRQINLNNLLEMMDHDHDIVLQFLSMFAEEHGNDVTKFEQALHKQDFDAAILISHTLKGVSSSICADQLSEAAQVVEKRVKANERPTDIEMMTLTSALKRLVQEIQQHITVASQQGGEHMI</sequence>
<dbReference type="Gene3D" id="3.30.565.10">
    <property type="entry name" value="Histidine kinase-like ATPase, C-terminal domain"/>
    <property type="match status" value="1"/>
</dbReference>
<dbReference type="InterPro" id="IPR011006">
    <property type="entry name" value="CheY-like_superfamily"/>
</dbReference>
<dbReference type="FunFam" id="3.30.565.10:FF:000010">
    <property type="entry name" value="Sensor histidine kinase RcsC"/>
    <property type="match status" value="1"/>
</dbReference>
<dbReference type="PROSITE" id="PS50110">
    <property type="entry name" value="RESPONSE_REGULATORY"/>
    <property type="match status" value="1"/>
</dbReference>
<comment type="catalytic activity">
    <reaction evidence="1">
        <text>ATP + protein L-histidine = ADP + protein N-phospho-L-histidine.</text>
        <dbReference type="EC" id="2.7.13.3"/>
    </reaction>
</comment>
<evidence type="ECO:0000256" key="6">
    <source>
        <dbReference type="ARBA" id="ARBA00022679"/>
    </source>
</evidence>
<dbReference type="InterPro" id="IPR036641">
    <property type="entry name" value="HPT_dom_sf"/>
</dbReference>
<dbReference type="FunFam" id="1.10.287.130:FF:000004">
    <property type="entry name" value="Ethylene receptor 1"/>
    <property type="match status" value="1"/>
</dbReference>
<proteinExistence type="predicted"/>
<dbReference type="SMART" id="SM00388">
    <property type="entry name" value="HisKA"/>
    <property type="match status" value="1"/>
</dbReference>
<keyword evidence="4" id="KW-1003">Cell membrane</keyword>
<dbReference type="InterPro" id="IPR001789">
    <property type="entry name" value="Sig_transdc_resp-reg_receiver"/>
</dbReference>
<evidence type="ECO:0000256" key="15">
    <source>
        <dbReference type="PROSITE-ProRule" id="PRU00169"/>
    </source>
</evidence>
<dbReference type="SUPFAM" id="SSF55874">
    <property type="entry name" value="ATPase domain of HSP90 chaperone/DNA topoisomerase II/histidine kinase"/>
    <property type="match status" value="1"/>
</dbReference>
<dbReference type="PANTHER" id="PTHR45339">
    <property type="entry name" value="HYBRID SIGNAL TRANSDUCTION HISTIDINE KINASE J"/>
    <property type="match status" value="1"/>
</dbReference>
<evidence type="ECO:0000256" key="14">
    <source>
        <dbReference type="PROSITE-ProRule" id="PRU00110"/>
    </source>
</evidence>
<dbReference type="Gene3D" id="6.10.340.10">
    <property type="match status" value="1"/>
</dbReference>
<evidence type="ECO:0000259" key="18">
    <source>
        <dbReference type="PROSITE" id="PS50110"/>
    </source>
</evidence>
<dbReference type="Proteomes" id="UP000240904">
    <property type="component" value="Unassembled WGS sequence"/>
</dbReference>
<protein>
    <recommendedName>
        <fullName evidence="3">histidine kinase</fullName>
        <ecNumber evidence="3">2.7.13.3</ecNumber>
    </recommendedName>
</protein>
<comment type="subcellular location">
    <subcellularLocation>
        <location evidence="2">Cell membrane</location>
        <topology evidence="2">Multi-pass membrane protein</topology>
    </subcellularLocation>
</comment>
<evidence type="ECO:0000256" key="5">
    <source>
        <dbReference type="ARBA" id="ARBA00022553"/>
    </source>
</evidence>
<keyword evidence="6" id="KW-0808">Transferase</keyword>
<evidence type="ECO:0000256" key="3">
    <source>
        <dbReference type="ARBA" id="ARBA00012438"/>
    </source>
</evidence>
<evidence type="ECO:0000256" key="8">
    <source>
        <dbReference type="ARBA" id="ARBA00022741"/>
    </source>
</evidence>
<evidence type="ECO:0000256" key="12">
    <source>
        <dbReference type="ARBA" id="ARBA00023012"/>
    </source>
</evidence>
<comment type="caution">
    <text evidence="20">The sequence shown here is derived from an EMBL/GenBank/DDBJ whole genome shotgun (WGS) entry which is preliminary data.</text>
</comment>
<dbReference type="Pfam" id="PF00072">
    <property type="entry name" value="Response_reg"/>
    <property type="match status" value="1"/>
</dbReference>
<dbReference type="InterPro" id="IPR036890">
    <property type="entry name" value="HATPase_C_sf"/>
</dbReference>
<evidence type="ECO:0000259" key="19">
    <source>
        <dbReference type="PROSITE" id="PS50894"/>
    </source>
</evidence>
<feature type="domain" description="HPt" evidence="19">
    <location>
        <begin position="858"/>
        <end position="957"/>
    </location>
</feature>
<feature type="domain" description="Response regulatory" evidence="18">
    <location>
        <begin position="658"/>
        <end position="775"/>
    </location>
</feature>
<dbReference type="Pfam" id="PF01627">
    <property type="entry name" value="Hpt"/>
    <property type="match status" value="1"/>
</dbReference>
<evidence type="ECO:0000313" key="21">
    <source>
        <dbReference type="Proteomes" id="UP000240904"/>
    </source>
</evidence>
<gene>
    <name evidence="20" type="ORF">C9I89_13615</name>
</gene>
<dbReference type="EMBL" id="PYMC01000009">
    <property type="protein sequence ID" value="PSW04356.1"/>
    <property type="molecule type" value="Genomic_DNA"/>
</dbReference>
<evidence type="ECO:0000256" key="4">
    <source>
        <dbReference type="ARBA" id="ARBA00022475"/>
    </source>
</evidence>
<dbReference type="SMART" id="SM00387">
    <property type="entry name" value="HATPase_c"/>
    <property type="match status" value="1"/>
</dbReference>
<dbReference type="InterPro" id="IPR003594">
    <property type="entry name" value="HATPase_dom"/>
</dbReference>
<reference evidence="20 21" key="1">
    <citation type="submission" date="2018-03" db="EMBL/GenBank/DDBJ databases">
        <title>Whole genome sequencing of Histamine producing bacteria.</title>
        <authorList>
            <person name="Butler K."/>
        </authorList>
    </citation>
    <scope>NUCLEOTIDE SEQUENCE [LARGE SCALE GENOMIC DNA]</scope>
    <source>
        <strain evidence="20 21">DSM 16190</strain>
    </source>
</reference>
<keyword evidence="11 16" id="KW-1133">Transmembrane helix</keyword>
<dbReference type="GO" id="GO:0005886">
    <property type="term" value="C:plasma membrane"/>
    <property type="evidence" value="ECO:0007669"/>
    <property type="project" value="UniProtKB-SubCell"/>
</dbReference>
<evidence type="ECO:0000256" key="10">
    <source>
        <dbReference type="ARBA" id="ARBA00022840"/>
    </source>
</evidence>
<keyword evidence="7 16" id="KW-0812">Transmembrane</keyword>
<accession>A0A2T3MWN0</accession>
<keyword evidence="10" id="KW-0067">ATP-binding</keyword>
<keyword evidence="21" id="KW-1185">Reference proteome</keyword>
<dbReference type="Pfam" id="PF00512">
    <property type="entry name" value="HisKA"/>
    <property type="match status" value="1"/>
</dbReference>
<keyword evidence="9" id="KW-0418">Kinase</keyword>
<keyword evidence="12" id="KW-0902">Two-component regulatory system</keyword>
<organism evidence="20 21">
    <name type="scientific">Photobacterium lipolyticum</name>
    <dbReference type="NCBI Taxonomy" id="266810"/>
    <lineage>
        <taxon>Bacteria</taxon>
        <taxon>Pseudomonadati</taxon>
        <taxon>Pseudomonadota</taxon>
        <taxon>Gammaproteobacteria</taxon>
        <taxon>Vibrionales</taxon>
        <taxon>Vibrionaceae</taxon>
        <taxon>Photobacterium</taxon>
    </lineage>
</organism>
<evidence type="ECO:0000256" key="13">
    <source>
        <dbReference type="ARBA" id="ARBA00023136"/>
    </source>
</evidence>
<dbReference type="Gene3D" id="1.20.120.160">
    <property type="entry name" value="HPT domain"/>
    <property type="match status" value="1"/>
</dbReference>
<dbReference type="GO" id="GO:0005524">
    <property type="term" value="F:ATP binding"/>
    <property type="evidence" value="ECO:0007669"/>
    <property type="project" value="UniProtKB-KW"/>
</dbReference>
<keyword evidence="13 16" id="KW-0472">Membrane</keyword>
<dbReference type="InterPro" id="IPR003661">
    <property type="entry name" value="HisK_dim/P_dom"/>
</dbReference>
<feature type="domain" description="Histidine kinase" evidence="17">
    <location>
        <begin position="414"/>
        <end position="636"/>
    </location>
</feature>
<dbReference type="CDD" id="cd16922">
    <property type="entry name" value="HATPase_EvgS-ArcB-TorS-like"/>
    <property type="match status" value="1"/>
</dbReference>
<evidence type="ECO:0000313" key="20">
    <source>
        <dbReference type="EMBL" id="PSW04356.1"/>
    </source>
</evidence>
<dbReference type="PROSITE" id="PS50894">
    <property type="entry name" value="HPT"/>
    <property type="match status" value="1"/>
</dbReference>
<evidence type="ECO:0000256" key="11">
    <source>
        <dbReference type="ARBA" id="ARBA00022989"/>
    </source>
</evidence>
<evidence type="ECO:0000256" key="2">
    <source>
        <dbReference type="ARBA" id="ARBA00004651"/>
    </source>
</evidence>
<dbReference type="PANTHER" id="PTHR45339:SF1">
    <property type="entry name" value="HYBRID SIGNAL TRANSDUCTION HISTIDINE KINASE J"/>
    <property type="match status" value="1"/>
</dbReference>
<feature type="modified residue" description="Phosphohistidine" evidence="14">
    <location>
        <position position="897"/>
    </location>
</feature>
<evidence type="ECO:0000256" key="16">
    <source>
        <dbReference type="SAM" id="Phobius"/>
    </source>
</evidence>
<feature type="modified residue" description="4-aspartylphosphate" evidence="15">
    <location>
        <position position="707"/>
    </location>
</feature>
<dbReference type="CDD" id="cd00082">
    <property type="entry name" value="HisKA"/>
    <property type="match status" value="1"/>
</dbReference>
<dbReference type="CDD" id="cd17546">
    <property type="entry name" value="REC_hyHK_CKI1_RcsC-like"/>
    <property type="match status" value="1"/>
</dbReference>
<dbReference type="PRINTS" id="PR00344">
    <property type="entry name" value="BCTRLSENSOR"/>
</dbReference>
<keyword evidence="8" id="KW-0547">Nucleotide-binding</keyword>
<dbReference type="OrthoDB" id="9810730at2"/>
<dbReference type="EC" id="2.7.13.3" evidence="3"/>
<dbReference type="InterPro" id="IPR036097">
    <property type="entry name" value="HisK_dim/P_sf"/>
</dbReference>
<dbReference type="InterPro" id="IPR008207">
    <property type="entry name" value="Sig_transdc_His_kin_Hpt_dom"/>
</dbReference>
<dbReference type="InterPro" id="IPR004358">
    <property type="entry name" value="Sig_transdc_His_kin-like_C"/>
</dbReference>
<feature type="transmembrane region" description="Helical" evidence="16">
    <location>
        <begin position="12"/>
        <end position="30"/>
    </location>
</feature>
<dbReference type="SUPFAM" id="SSF47226">
    <property type="entry name" value="Histidine-containing phosphotransfer domain, HPT domain"/>
    <property type="match status" value="1"/>
</dbReference>
<evidence type="ECO:0000259" key="17">
    <source>
        <dbReference type="PROSITE" id="PS50109"/>
    </source>
</evidence>
<name>A0A2T3MWN0_9GAMM</name>
<dbReference type="GO" id="GO:0000155">
    <property type="term" value="F:phosphorelay sensor kinase activity"/>
    <property type="evidence" value="ECO:0007669"/>
    <property type="project" value="InterPro"/>
</dbReference>
<dbReference type="SUPFAM" id="SSF47384">
    <property type="entry name" value="Homodimeric domain of signal transducing histidine kinase"/>
    <property type="match status" value="1"/>
</dbReference>
<evidence type="ECO:0000256" key="1">
    <source>
        <dbReference type="ARBA" id="ARBA00000085"/>
    </source>
</evidence>
<dbReference type="Gene3D" id="3.40.50.2300">
    <property type="match status" value="1"/>
</dbReference>
<dbReference type="RefSeq" id="WP_107283885.1">
    <property type="nucleotide sequence ID" value="NZ_PYMC01000009.1"/>
</dbReference>
<dbReference type="Pfam" id="PF02518">
    <property type="entry name" value="HATPase_c"/>
    <property type="match status" value="1"/>
</dbReference>
<dbReference type="SUPFAM" id="SSF52172">
    <property type="entry name" value="CheY-like"/>
    <property type="match status" value="1"/>
</dbReference>
<feature type="transmembrane region" description="Helical" evidence="16">
    <location>
        <begin position="319"/>
        <end position="338"/>
    </location>
</feature>
<dbReference type="InterPro" id="IPR005467">
    <property type="entry name" value="His_kinase_dom"/>
</dbReference>
<evidence type="ECO:0000256" key="7">
    <source>
        <dbReference type="ARBA" id="ARBA00022692"/>
    </source>
</evidence>